<evidence type="ECO:0000313" key="3">
    <source>
        <dbReference type="Proteomes" id="UP001151752"/>
    </source>
</evidence>
<organism evidence="2 3">
    <name type="scientific">Salix koriyanagi</name>
    <dbReference type="NCBI Taxonomy" id="2511006"/>
    <lineage>
        <taxon>Eukaryota</taxon>
        <taxon>Viridiplantae</taxon>
        <taxon>Streptophyta</taxon>
        <taxon>Embryophyta</taxon>
        <taxon>Tracheophyta</taxon>
        <taxon>Spermatophyta</taxon>
        <taxon>Magnoliopsida</taxon>
        <taxon>eudicotyledons</taxon>
        <taxon>Gunneridae</taxon>
        <taxon>Pentapetalae</taxon>
        <taxon>rosids</taxon>
        <taxon>fabids</taxon>
        <taxon>Malpighiales</taxon>
        <taxon>Salicaceae</taxon>
        <taxon>Saliceae</taxon>
        <taxon>Salix</taxon>
    </lineage>
</organism>
<reference evidence="2" key="2">
    <citation type="journal article" date="2023" name="Int. J. Mol. Sci.">
        <title>De Novo Assembly and Annotation of 11 Diverse Shrub Willow (Salix) Genomes Reveals Novel Gene Organization in Sex-Linked Regions.</title>
        <authorList>
            <person name="Hyden B."/>
            <person name="Feng K."/>
            <person name="Yates T.B."/>
            <person name="Jawdy S."/>
            <person name="Cereghino C."/>
            <person name="Smart L.B."/>
            <person name="Muchero W."/>
        </authorList>
    </citation>
    <scope>NUCLEOTIDE SEQUENCE</scope>
    <source>
        <tissue evidence="2">Shoot tip</tissue>
    </source>
</reference>
<gene>
    <name evidence="2" type="ORF">OIU74_013815</name>
</gene>
<evidence type="ECO:0000313" key="2">
    <source>
        <dbReference type="EMBL" id="KAJ6694561.1"/>
    </source>
</evidence>
<feature type="region of interest" description="Disordered" evidence="1">
    <location>
        <begin position="48"/>
        <end position="103"/>
    </location>
</feature>
<evidence type="ECO:0000256" key="1">
    <source>
        <dbReference type="SAM" id="MobiDB-lite"/>
    </source>
</evidence>
<keyword evidence="3" id="KW-1185">Reference proteome</keyword>
<accession>A0A9Q0PUI8</accession>
<protein>
    <submittedName>
        <fullName evidence="2">Uncharacterized protein</fullName>
    </submittedName>
</protein>
<comment type="caution">
    <text evidence="2">The sequence shown here is derived from an EMBL/GenBank/DDBJ whole genome shotgun (WGS) entry which is preliminary data.</text>
</comment>
<feature type="compositionally biased region" description="Basic residues" evidence="1">
    <location>
        <begin position="51"/>
        <end position="61"/>
    </location>
</feature>
<proteinExistence type="predicted"/>
<name>A0A9Q0PUI8_9ROSI</name>
<dbReference type="EMBL" id="JAPFFM010000017">
    <property type="protein sequence ID" value="KAJ6694561.1"/>
    <property type="molecule type" value="Genomic_DNA"/>
</dbReference>
<dbReference type="Proteomes" id="UP001151752">
    <property type="component" value="Chromosome 3"/>
</dbReference>
<dbReference type="AlphaFoldDB" id="A0A9Q0PUI8"/>
<sequence>MGFFGMGLHETTGSCFGGDRVQGRAFCEVVVRWWKRDKVVGGVLQGEISSKTRKKRRRKNLNQKQDGTVGIDEQADEDDLSLWGRVDEGDGTGMVEKKRRDGL</sequence>
<reference evidence="2" key="1">
    <citation type="submission" date="2022-11" db="EMBL/GenBank/DDBJ databases">
        <authorList>
            <person name="Hyden B.L."/>
            <person name="Feng K."/>
            <person name="Yates T."/>
            <person name="Jawdy S."/>
            <person name="Smart L.B."/>
            <person name="Muchero W."/>
        </authorList>
    </citation>
    <scope>NUCLEOTIDE SEQUENCE</scope>
    <source>
        <tissue evidence="2">Shoot tip</tissue>
    </source>
</reference>